<dbReference type="AlphaFoldDB" id="A0AAV4PI73"/>
<gene>
    <name evidence="1" type="ORF">CDAR_581271</name>
</gene>
<organism evidence="1 2">
    <name type="scientific">Caerostris darwini</name>
    <dbReference type="NCBI Taxonomy" id="1538125"/>
    <lineage>
        <taxon>Eukaryota</taxon>
        <taxon>Metazoa</taxon>
        <taxon>Ecdysozoa</taxon>
        <taxon>Arthropoda</taxon>
        <taxon>Chelicerata</taxon>
        <taxon>Arachnida</taxon>
        <taxon>Araneae</taxon>
        <taxon>Araneomorphae</taxon>
        <taxon>Entelegynae</taxon>
        <taxon>Araneoidea</taxon>
        <taxon>Araneidae</taxon>
        <taxon>Caerostris</taxon>
    </lineage>
</organism>
<dbReference type="EMBL" id="BPLQ01003013">
    <property type="protein sequence ID" value="GIX97202.1"/>
    <property type="molecule type" value="Genomic_DNA"/>
</dbReference>
<protein>
    <submittedName>
        <fullName evidence="1">Uncharacterized protein</fullName>
    </submittedName>
</protein>
<accession>A0AAV4PI73</accession>
<keyword evidence="2" id="KW-1185">Reference proteome</keyword>
<sequence length="135" mass="15118">MKRQNFPCNHSIKLKDASNAYLEALSSFHKMKQAILAGPPFPTAPMEFLQDSSSYFVGFDNIRVVVHSRRGILLIKKENNLHVPGEISANTKFVPVSKGNLQNVGGFVFIYCDLINYSAGYKRNCFASSMNQKVL</sequence>
<name>A0AAV4PI73_9ARAC</name>
<comment type="caution">
    <text evidence="1">The sequence shown here is derived from an EMBL/GenBank/DDBJ whole genome shotgun (WGS) entry which is preliminary data.</text>
</comment>
<proteinExistence type="predicted"/>
<evidence type="ECO:0000313" key="1">
    <source>
        <dbReference type="EMBL" id="GIX97202.1"/>
    </source>
</evidence>
<evidence type="ECO:0000313" key="2">
    <source>
        <dbReference type="Proteomes" id="UP001054837"/>
    </source>
</evidence>
<reference evidence="1 2" key="1">
    <citation type="submission" date="2021-06" db="EMBL/GenBank/DDBJ databases">
        <title>Caerostris darwini draft genome.</title>
        <authorList>
            <person name="Kono N."/>
            <person name="Arakawa K."/>
        </authorList>
    </citation>
    <scope>NUCLEOTIDE SEQUENCE [LARGE SCALE GENOMIC DNA]</scope>
</reference>
<dbReference type="Proteomes" id="UP001054837">
    <property type="component" value="Unassembled WGS sequence"/>
</dbReference>